<evidence type="ECO:0000256" key="5">
    <source>
        <dbReference type="ARBA" id="ARBA00022729"/>
    </source>
</evidence>
<dbReference type="GO" id="GO:0004222">
    <property type="term" value="F:metalloendopeptidase activity"/>
    <property type="evidence" value="ECO:0007669"/>
    <property type="project" value="UniProtKB-UniRule"/>
</dbReference>
<feature type="chain" id="PRO_5039753690" description="Neutral metalloproteinase" evidence="11">
    <location>
        <begin position="24"/>
        <end position="530"/>
    </location>
</feature>
<keyword evidence="3 11" id="KW-0645">Protease</keyword>
<feature type="domain" description="FTP" evidence="14">
    <location>
        <begin position="87"/>
        <end position="136"/>
    </location>
</feature>
<evidence type="ECO:0000256" key="9">
    <source>
        <dbReference type="ARBA" id="ARBA00023049"/>
    </source>
</evidence>
<dbReference type="RefSeq" id="WP_069716474.1">
    <property type="nucleotide sequence ID" value="NZ_MJEH01000011.1"/>
</dbReference>
<evidence type="ECO:0000313" key="15">
    <source>
        <dbReference type="EMBL" id="OEH93571.1"/>
    </source>
</evidence>
<accession>A0A1E5LHM9</accession>
<dbReference type="GO" id="GO:0005576">
    <property type="term" value="C:extracellular region"/>
    <property type="evidence" value="ECO:0007669"/>
    <property type="project" value="UniProtKB-SubCell"/>
</dbReference>
<reference evidence="15 16" key="1">
    <citation type="submission" date="2016-08" db="EMBL/GenBank/DDBJ databases">
        <title>Genome of Bacillus solimangrovi GH2-4.</title>
        <authorList>
            <person name="Lim S."/>
            <person name="Kim B.-C."/>
        </authorList>
    </citation>
    <scope>NUCLEOTIDE SEQUENCE [LARGE SCALE GENOMIC DNA]</scope>
    <source>
        <strain evidence="15 16">GH2-4</strain>
    </source>
</reference>
<feature type="domain" description="Peptidase M4" evidence="12">
    <location>
        <begin position="241"/>
        <end position="386"/>
    </location>
</feature>
<keyword evidence="11" id="KW-0964">Secreted</keyword>
<comment type="similarity">
    <text evidence="2 11">Belongs to the peptidase M4 family.</text>
</comment>
<evidence type="ECO:0000256" key="3">
    <source>
        <dbReference type="ARBA" id="ARBA00022670"/>
    </source>
</evidence>
<evidence type="ECO:0000256" key="6">
    <source>
        <dbReference type="ARBA" id="ARBA00022801"/>
    </source>
</evidence>
<proteinExistence type="inferred from homology"/>
<feature type="active site" description="Proton donor" evidence="10">
    <location>
        <position position="456"/>
    </location>
</feature>
<dbReference type="CDD" id="cd09597">
    <property type="entry name" value="M4_TLP"/>
    <property type="match status" value="1"/>
</dbReference>
<keyword evidence="4" id="KW-0479">Metal-binding</keyword>
<comment type="caution">
    <text evidence="15">The sequence shown here is derived from an EMBL/GenBank/DDBJ whole genome shotgun (WGS) entry which is preliminary data.</text>
</comment>
<sequence length="530" mass="59430">MKKNWKKAFSTVALSTVLLTSQAGFVGAEANPDWKLNSEVESIMKIELNGPTFLKGKLTDQIVTNEADIRKFFKVNENLFKFNPDTKLKFTSAETDELGITHYSYQPQIQNIRIDQSRILVHVNKDGEIIAINGEFHPNAPDKIKQTKDISKKDAKQVAWDYINIDREKANNTVELLNDEEFESLKESTELVIYHENGAYLLTYHVQLQFAYPSPGNWDIWVNAENGEIIEAENNVHEVMGTGVGVLGDTKSINTYENKNSYILYDTTKPMNGAISTFDIRNQTSNLPGEYVADRDNVFDDERQRAAVDAHYYAGEVFDYYYDTFGRVSYDNQGSDIISTVHYGNSFYNAIWNGNQMLYGDGDGITYTDFSSADDVVGHELTHAVIDSTADFGYQGQTGALNESFADVFGYFVDNEDWLLGEDLFVKGGAIRSFSDPTQLGQPDHMDDYVSNGGAHTNSGIPNKAAYITINAIGQAKAEQVYYRALTIYLTPNSDFAYARQSLIQAAEDLYGTSVADEVRVAWDNVGVYE</sequence>
<dbReference type="GO" id="GO:0006508">
    <property type="term" value="P:proteolysis"/>
    <property type="evidence" value="ECO:0007669"/>
    <property type="project" value="UniProtKB-KW"/>
</dbReference>
<evidence type="ECO:0000259" key="13">
    <source>
        <dbReference type="Pfam" id="PF02868"/>
    </source>
</evidence>
<evidence type="ECO:0000256" key="11">
    <source>
        <dbReference type="RuleBase" id="RU366073"/>
    </source>
</evidence>
<dbReference type="EMBL" id="MJEH01000011">
    <property type="protein sequence ID" value="OEH93571.1"/>
    <property type="molecule type" value="Genomic_DNA"/>
</dbReference>
<evidence type="ECO:0000256" key="2">
    <source>
        <dbReference type="ARBA" id="ARBA00009388"/>
    </source>
</evidence>
<dbReference type="InterPro" id="IPR023612">
    <property type="entry name" value="Peptidase_M4"/>
</dbReference>
<keyword evidence="5 11" id="KW-0732">Signal</keyword>
<feature type="signal peptide" evidence="11">
    <location>
        <begin position="1"/>
        <end position="23"/>
    </location>
</feature>
<dbReference type="InterPro" id="IPR050728">
    <property type="entry name" value="Zinc_Metalloprotease_M4"/>
</dbReference>
<evidence type="ECO:0000313" key="16">
    <source>
        <dbReference type="Proteomes" id="UP000095209"/>
    </source>
</evidence>
<keyword evidence="8" id="KW-0106">Calcium</keyword>
<dbReference type="GO" id="GO:0046872">
    <property type="term" value="F:metal ion binding"/>
    <property type="evidence" value="ECO:0007669"/>
    <property type="project" value="UniProtKB-UniRule"/>
</dbReference>
<evidence type="ECO:0000256" key="10">
    <source>
        <dbReference type="PIRSR" id="PIRSR623612-1"/>
    </source>
</evidence>
<gene>
    <name evidence="15" type="ORF">BFG57_00875</name>
</gene>
<evidence type="ECO:0000259" key="14">
    <source>
        <dbReference type="Pfam" id="PF07504"/>
    </source>
</evidence>
<dbReference type="InterPro" id="IPR001570">
    <property type="entry name" value="Peptidase_M4_C_domain"/>
</dbReference>
<dbReference type="Proteomes" id="UP000095209">
    <property type="component" value="Unassembled WGS sequence"/>
</dbReference>
<protein>
    <recommendedName>
        <fullName evidence="11">Neutral metalloproteinase</fullName>
        <ecNumber evidence="11">3.4.24.-</ecNumber>
    </recommendedName>
</protein>
<evidence type="ECO:0000256" key="4">
    <source>
        <dbReference type="ARBA" id="ARBA00022723"/>
    </source>
</evidence>
<evidence type="ECO:0000256" key="8">
    <source>
        <dbReference type="ARBA" id="ARBA00022837"/>
    </source>
</evidence>
<comment type="subcellular location">
    <subcellularLocation>
        <location evidence="11">Secreted</location>
    </subcellularLocation>
</comment>
<dbReference type="Pfam" id="PF01447">
    <property type="entry name" value="Peptidase_M4"/>
    <property type="match status" value="1"/>
</dbReference>
<evidence type="ECO:0000259" key="12">
    <source>
        <dbReference type="Pfam" id="PF01447"/>
    </source>
</evidence>
<dbReference type="Pfam" id="PF07504">
    <property type="entry name" value="FTP"/>
    <property type="match status" value="1"/>
</dbReference>
<feature type="active site" evidence="10">
    <location>
        <position position="380"/>
    </location>
</feature>
<dbReference type="PANTHER" id="PTHR33794">
    <property type="entry name" value="BACILLOLYSIN"/>
    <property type="match status" value="1"/>
</dbReference>
<feature type="domain" description="Peptidase M4 C-terminal" evidence="13">
    <location>
        <begin position="390"/>
        <end position="528"/>
    </location>
</feature>
<dbReference type="STRING" id="1305675.BFG57_00875"/>
<name>A0A1E5LHM9_9BACI</name>
<dbReference type="SUPFAM" id="SSF55486">
    <property type="entry name" value="Metalloproteases ('zincins'), catalytic domain"/>
    <property type="match status" value="1"/>
</dbReference>
<evidence type="ECO:0000256" key="1">
    <source>
        <dbReference type="ARBA" id="ARBA00001947"/>
    </source>
</evidence>
<dbReference type="AlphaFoldDB" id="A0A1E5LHM9"/>
<dbReference type="EC" id="3.4.24.-" evidence="11"/>
<keyword evidence="16" id="KW-1185">Reference proteome</keyword>
<dbReference type="Gene3D" id="3.10.170.10">
    <property type="match status" value="1"/>
</dbReference>
<dbReference type="PRINTS" id="PR00730">
    <property type="entry name" value="THERMOLYSIN"/>
</dbReference>
<dbReference type="Gene3D" id="3.10.450.490">
    <property type="match status" value="1"/>
</dbReference>
<keyword evidence="6 11" id="KW-0378">Hydrolase</keyword>
<dbReference type="PANTHER" id="PTHR33794:SF1">
    <property type="entry name" value="BACILLOLYSIN"/>
    <property type="match status" value="1"/>
</dbReference>
<keyword evidence="7 11" id="KW-0862">Zinc</keyword>
<dbReference type="InterPro" id="IPR011096">
    <property type="entry name" value="FTP_domain"/>
</dbReference>
<dbReference type="InterPro" id="IPR027268">
    <property type="entry name" value="Peptidase_M4/M1_CTD_sf"/>
</dbReference>
<evidence type="ECO:0000256" key="7">
    <source>
        <dbReference type="ARBA" id="ARBA00022833"/>
    </source>
</evidence>
<dbReference type="InterPro" id="IPR013856">
    <property type="entry name" value="Peptidase_M4_domain"/>
</dbReference>
<dbReference type="Pfam" id="PF02868">
    <property type="entry name" value="Peptidase_M4_C"/>
    <property type="match status" value="1"/>
</dbReference>
<comment type="cofactor">
    <cofactor evidence="1 11">
        <name>Zn(2+)</name>
        <dbReference type="ChEBI" id="CHEBI:29105"/>
    </cofactor>
</comment>
<keyword evidence="9 11" id="KW-0482">Metalloprotease</keyword>
<comment type="function">
    <text evidence="11">Extracellular zinc metalloprotease.</text>
</comment>
<organism evidence="15 16">
    <name type="scientific">Bacillus solimangrovi</name>
    <dbReference type="NCBI Taxonomy" id="1305675"/>
    <lineage>
        <taxon>Bacteria</taxon>
        <taxon>Bacillati</taxon>
        <taxon>Bacillota</taxon>
        <taxon>Bacilli</taxon>
        <taxon>Bacillales</taxon>
        <taxon>Bacillaceae</taxon>
        <taxon>Bacillus</taxon>
    </lineage>
</organism>
<dbReference type="Gene3D" id="1.10.390.10">
    <property type="entry name" value="Neutral Protease Domain 2"/>
    <property type="match status" value="1"/>
</dbReference>